<sequence length="68" mass="7804">MPVDGEEKNLRRKIPRVAGTATAGSDVVQSGRSIFDDFFQHLWPYIGNNTANVVFQMVKRLWLIRIDQ</sequence>
<gene>
    <name evidence="1" type="ORF">TNCV_4072981</name>
</gene>
<evidence type="ECO:0000313" key="2">
    <source>
        <dbReference type="Proteomes" id="UP000887159"/>
    </source>
</evidence>
<dbReference type="Proteomes" id="UP000887159">
    <property type="component" value="Unassembled WGS sequence"/>
</dbReference>
<dbReference type="AlphaFoldDB" id="A0A8X7BG23"/>
<accession>A0A8X7BG23</accession>
<comment type="caution">
    <text evidence="1">The sequence shown here is derived from an EMBL/GenBank/DDBJ whole genome shotgun (WGS) entry which is preliminary data.</text>
</comment>
<keyword evidence="2" id="KW-1185">Reference proteome</keyword>
<evidence type="ECO:0000313" key="1">
    <source>
        <dbReference type="EMBL" id="GFY29985.1"/>
    </source>
</evidence>
<reference evidence="1" key="1">
    <citation type="submission" date="2020-08" db="EMBL/GenBank/DDBJ databases">
        <title>Multicomponent nature underlies the extraordinary mechanical properties of spider dragline silk.</title>
        <authorList>
            <person name="Kono N."/>
            <person name="Nakamura H."/>
            <person name="Mori M."/>
            <person name="Yoshida Y."/>
            <person name="Ohtoshi R."/>
            <person name="Malay A.D."/>
            <person name="Moran D.A.P."/>
            <person name="Tomita M."/>
            <person name="Numata K."/>
            <person name="Arakawa K."/>
        </authorList>
    </citation>
    <scope>NUCLEOTIDE SEQUENCE</scope>
</reference>
<organism evidence="1 2">
    <name type="scientific">Trichonephila clavipes</name>
    <name type="common">Golden silk orbweaver</name>
    <name type="synonym">Nephila clavipes</name>
    <dbReference type="NCBI Taxonomy" id="2585209"/>
    <lineage>
        <taxon>Eukaryota</taxon>
        <taxon>Metazoa</taxon>
        <taxon>Ecdysozoa</taxon>
        <taxon>Arthropoda</taxon>
        <taxon>Chelicerata</taxon>
        <taxon>Arachnida</taxon>
        <taxon>Araneae</taxon>
        <taxon>Araneomorphae</taxon>
        <taxon>Entelegynae</taxon>
        <taxon>Araneoidea</taxon>
        <taxon>Nephilidae</taxon>
        <taxon>Trichonephila</taxon>
    </lineage>
</organism>
<name>A0A8X7BG23_TRICX</name>
<dbReference type="EMBL" id="BMAU01021390">
    <property type="protein sequence ID" value="GFY29985.1"/>
    <property type="molecule type" value="Genomic_DNA"/>
</dbReference>
<protein>
    <submittedName>
        <fullName evidence="1">Uncharacterized protein</fullName>
    </submittedName>
</protein>
<proteinExistence type="predicted"/>